<dbReference type="OrthoDB" id="3642993at2759"/>
<proteinExistence type="predicted"/>
<comment type="caution">
    <text evidence="2">The sequence shown here is derived from an EMBL/GenBank/DDBJ whole genome shotgun (WGS) entry which is preliminary data.</text>
</comment>
<feature type="chain" id="PRO_5040263293" evidence="1">
    <location>
        <begin position="22"/>
        <end position="182"/>
    </location>
</feature>
<keyword evidence="1" id="KW-0732">Signal</keyword>
<dbReference type="Proteomes" id="UP000799441">
    <property type="component" value="Unassembled WGS sequence"/>
</dbReference>
<gene>
    <name evidence="2" type="ORF">K431DRAFT_349763</name>
</gene>
<name>A0A9P4UIS3_9PEZI</name>
<evidence type="ECO:0000313" key="3">
    <source>
        <dbReference type="Proteomes" id="UP000799441"/>
    </source>
</evidence>
<dbReference type="AlphaFoldDB" id="A0A9P4UIS3"/>
<accession>A0A9P4UIS3</accession>
<protein>
    <submittedName>
        <fullName evidence="2">Uncharacterized protein</fullName>
    </submittedName>
</protein>
<dbReference type="EMBL" id="MU003850">
    <property type="protein sequence ID" value="KAF2717177.1"/>
    <property type="molecule type" value="Genomic_DNA"/>
</dbReference>
<evidence type="ECO:0000256" key="1">
    <source>
        <dbReference type="SAM" id="SignalP"/>
    </source>
</evidence>
<sequence>MLSIRNFLALTAASAVGLVSAQSDAGVHFKINPIDVETQDNASPAFRMSFVISNPSLVYSGGQTSSNCTVEWDGAAPTCWSHCNGTGSYFVKVTEGTAPTAQSFSIDLQQSYIYEIGNTNRATVDIATGNATAGYVCEQPEGPTDCCVLDGVGFDVPALTYYGTSSPSDNVCYPGCTEQNPC</sequence>
<reference evidence="2" key="1">
    <citation type="journal article" date="2020" name="Stud. Mycol.">
        <title>101 Dothideomycetes genomes: a test case for predicting lifestyles and emergence of pathogens.</title>
        <authorList>
            <person name="Haridas S."/>
            <person name="Albert R."/>
            <person name="Binder M."/>
            <person name="Bloem J."/>
            <person name="Labutti K."/>
            <person name="Salamov A."/>
            <person name="Andreopoulos B."/>
            <person name="Baker S."/>
            <person name="Barry K."/>
            <person name="Bills G."/>
            <person name="Bluhm B."/>
            <person name="Cannon C."/>
            <person name="Castanera R."/>
            <person name="Culley D."/>
            <person name="Daum C."/>
            <person name="Ezra D."/>
            <person name="Gonzalez J."/>
            <person name="Henrissat B."/>
            <person name="Kuo A."/>
            <person name="Liang C."/>
            <person name="Lipzen A."/>
            <person name="Lutzoni F."/>
            <person name="Magnuson J."/>
            <person name="Mondo S."/>
            <person name="Nolan M."/>
            <person name="Ohm R."/>
            <person name="Pangilinan J."/>
            <person name="Park H.-J."/>
            <person name="Ramirez L."/>
            <person name="Alfaro M."/>
            <person name="Sun H."/>
            <person name="Tritt A."/>
            <person name="Yoshinaga Y."/>
            <person name="Zwiers L.-H."/>
            <person name="Turgeon B."/>
            <person name="Goodwin S."/>
            <person name="Spatafora J."/>
            <person name="Crous P."/>
            <person name="Grigoriev I."/>
        </authorList>
    </citation>
    <scope>NUCLEOTIDE SEQUENCE</scope>
    <source>
        <strain evidence="2">CBS 116435</strain>
    </source>
</reference>
<organism evidence="2 3">
    <name type="scientific">Polychaeton citri CBS 116435</name>
    <dbReference type="NCBI Taxonomy" id="1314669"/>
    <lineage>
        <taxon>Eukaryota</taxon>
        <taxon>Fungi</taxon>
        <taxon>Dikarya</taxon>
        <taxon>Ascomycota</taxon>
        <taxon>Pezizomycotina</taxon>
        <taxon>Dothideomycetes</taxon>
        <taxon>Dothideomycetidae</taxon>
        <taxon>Capnodiales</taxon>
        <taxon>Capnodiaceae</taxon>
        <taxon>Polychaeton</taxon>
    </lineage>
</organism>
<feature type="signal peptide" evidence="1">
    <location>
        <begin position="1"/>
        <end position="21"/>
    </location>
</feature>
<evidence type="ECO:0000313" key="2">
    <source>
        <dbReference type="EMBL" id="KAF2717177.1"/>
    </source>
</evidence>
<keyword evidence="3" id="KW-1185">Reference proteome</keyword>